<dbReference type="AlphaFoldDB" id="A0A0V1KYL1"/>
<gene>
    <name evidence="2" type="ORF">T02_9209</name>
</gene>
<accession>A0A0V1KYL1</accession>
<keyword evidence="3" id="KW-1185">Reference proteome</keyword>
<feature type="compositionally biased region" description="Polar residues" evidence="1">
    <location>
        <begin position="69"/>
        <end position="88"/>
    </location>
</feature>
<comment type="caution">
    <text evidence="2">The sequence shown here is derived from an EMBL/GenBank/DDBJ whole genome shotgun (WGS) entry which is preliminary data.</text>
</comment>
<dbReference type="EMBL" id="JYDW01000198">
    <property type="protein sequence ID" value="KRZ52257.1"/>
    <property type="molecule type" value="Genomic_DNA"/>
</dbReference>
<evidence type="ECO:0000256" key="1">
    <source>
        <dbReference type="SAM" id="MobiDB-lite"/>
    </source>
</evidence>
<evidence type="ECO:0000313" key="3">
    <source>
        <dbReference type="Proteomes" id="UP000054721"/>
    </source>
</evidence>
<dbReference type="PANTHER" id="PTHR47331:SF5">
    <property type="entry name" value="RIBONUCLEASE H"/>
    <property type="match status" value="1"/>
</dbReference>
<organism evidence="2 3">
    <name type="scientific">Trichinella nativa</name>
    <dbReference type="NCBI Taxonomy" id="6335"/>
    <lineage>
        <taxon>Eukaryota</taxon>
        <taxon>Metazoa</taxon>
        <taxon>Ecdysozoa</taxon>
        <taxon>Nematoda</taxon>
        <taxon>Enoplea</taxon>
        <taxon>Dorylaimia</taxon>
        <taxon>Trichinellida</taxon>
        <taxon>Trichinellidae</taxon>
        <taxon>Trichinella</taxon>
    </lineage>
</organism>
<evidence type="ECO:0000313" key="2">
    <source>
        <dbReference type="EMBL" id="KRZ52257.1"/>
    </source>
</evidence>
<sequence>MTAQKPERKSEKGERFMTATIQVDPVGNIAECCGIHPRLVNLSVPEQWQCVRKHGLYFGYLQKGHRRGSCQQTPDRSSQHPLLASQNYNRRPNRRRAPRTAPTRIAPSEGSEQEDGTSDRVATELAPVGIHFSSTVRNLGVLLPVVRAMAYGENGKKRLVNCILDNASEKSLIRTDIADELELRGTPSVVTVRGVHGLSTRVADSRHMRFQLGPVHEEMAASMKFELTALCILSICDDLVASLTPWPREIDRMAGKRVLSDMYIDDLATSCDGVDETRQLVPKLTELMRTGGFSLKKWASNHLEALTDLPPEDVSSADEGRLWKTLDLHWNRHSHHLTLFHLLWLKGLDWDDQLPLGINSVWCQWKRELETLESVRVPWA</sequence>
<dbReference type="PANTHER" id="PTHR47331">
    <property type="entry name" value="PHD-TYPE DOMAIN-CONTAINING PROTEIN"/>
    <property type="match status" value="1"/>
</dbReference>
<dbReference type="Proteomes" id="UP000054721">
    <property type="component" value="Unassembled WGS sequence"/>
</dbReference>
<protein>
    <recommendedName>
        <fullName evidence="4">Peptidase aspartic putative domain-containing protein</fullName>
    </recommendedName>
</protein>
<name>A0A0V1KYL1_9BILA</name>
<dbReference type="OrthoDB" id="6783651at2759"/>
<evidence type="ECO:0008006" key="4">
    <source>
        <dbReference type="Google" id="ProtNLM"/>
    </source>
</evidence>
<proteinExistence type="predicted"/>
<reference evidence="2 3" key="1">
    <citation type="submission" date="2015-05" db="EMBL/GenBank/DDBJ databases">
        <title>Evolution of Trichinella species and genotypes.</title>
        <authorList>
            <person name="Korhonen P.K."/>
            <person name="Edoardo P."/>
            <person name="Giuseppe L.R."/>
            <person name="Gasser R.B."/>
        </authorList>
    </citation>
    <scope>NUCLEOTIDE SEQUENCE [LARGE SCALE GENOMIC DNA]</scope>
    <source>
        <strain evidence="2">ISS10</strain>
    </source>
</reference>
<feature type="region of interest" description="Disordered" evidence="1">
    <location>
        <begin position="67"/>
        <end position="120"/>
    </location>
</feature>
<dbReference type="STRING" id="6335.A0A0V1KYL1"/>